<protein>
    <submittedName>
        <fullName evidence="2">Uncharacterized protein</fullName>
    </submittedName>
</protein>
<dbReference type="AlphaFoldDB" id="A0A2N3XXE3"/>
<proteinExistence type="predicted"/>
<gene>
    <name evidence="2" type="ORF">A8926_3028</name>
</gene>
<keyword evidence="1" id="KW-1133">Transmembrane helix</keyword>
<feature type="transmembrane region" description="Helical" evidence="1">
    <location>
        <begin position="20"/>
        <end position="40"/>
    </location>
</feature>
<accession>A0A2N3XXE3</accession>
<evidence type="ECO:0000313" key="3">
    <source>
        <dbReference type="Proteomes" id="UP000233786"/>
    </source>
</evidence>
<keyword evidence="1" id="KW-0812">Transmembrane</keyword>
<organism evidence="2 3">
    <name type="scientific">Saccharopolyspora spinosa</name>
    <dbReference type="NCBI Taxonomy" id="60894"/>
    <lineage>
        <taxon>Bacteria</taxon>
        <taxon>Bacillati</taxon>
        <taxon>Actinomycetota</taxon>
        <taxon>Actinomycetes</taxon>
        <taxon>Pseudonocardiales</taxon>
        <taxon>Pseudonocardiaceae</taxon>
        <taxon>Saccharopolyspora</taxon>
    </lineage>
</organism>
<evidence type="ECO:0000313" key="2">
    <source>
        <dbReference type="EMBL" id="PKW15334.1"/>
    </source>
</evidence>
<keyword evidence="1" id="KW-0472">Membrane</keyword>
<dbReference type="EMBL" id="PJNB01000001">
    <property type="protein sequence ID" value="PKW15334.1"/>
    <property type="molecule type" value="Genomic_DNA"/>
</dbReference>
<keyword evidence="3" id="KW-1185">Reference proteome</keyword>
<comment type="caution">
    <text evidence="2">The sequence shown here is derived from an EMBL/GenBank/DDBJ whole genome shotgun (WGS) entry which is preliminary data.</text>
</comment>
<reference evidence="2" key="1">
    <citation type="submission" date="2017-12" db="EMBL/GenBank/DDBJ databases">
        <title>Sequencing the genomes of 1000 Actinobacteria strains.</title>
        <authorList>
            <person name="Klenk H.-P."/>
        </authorList>
    </citation>
    <scope>NUCLEOTIDE SEQUENCE [LARGE SCALE GENOMIC DNA]</scope>
    <source>
        <strain evidence="2">DSM 44228</strain>
    </source>
</reference>
<dbReference type="Proteomes" id="UP000233786">
    <property type="component" value="Unassembled WGS sequence"/>
</dbReference>
<name>A0A2N3XXE3_SACSN</name>
<dbReference type="RefSeq" id="WP_211301613.1">
    <property type="nucleotide sequence ID" value="NZ_CP061007.1"/>
</dbReference>
<evidence type="ECO:0000256" key="1">
    <source>
        <dbReference type="SAM" id="Phobius"/>
    </source>
</evidence>
<sequence>MTRTPCWTRAGWITVQDANAITVGLSTLGVAVSVALTFWARRRVTPAARPRSEDGTPLVPAE</sequence>